<dbReference type="EMBL" id="JAVDXV010000007">
    <property type="protein sequence ID" value="MDR7334387.1"/>
    <property type="molecule type" value="Genomic_DNA"/>
</dbReference>
<accession>A0ABU2AB06</accession>
<name>A0ABU2AB06_9BURK</name>
<proteinExistence type="predicted"/>
<dbReference type="Gene3D" id="1.20.120.330">
    <property type="entry name" value="Nucleotidyltransferases domain 2"/>
    <property type="match status" value="1"/>
</dbReference>
<comment type="caution">
    <text evidence="1">The sequence shown here is derived from an EMBL/GenBank/DDBJ whole genome shotgun (WGS) entry which is preliminary data.</text>
</comment>
<evidence type="ECO:0000313" key="1">
    <source>
        <dbReference type="EMBL" id="MDR7334387.1"/>
    </source>
</evidence>
<gene>
    <name evidence="1" type="ORF">J2X21_003543</name>
</gene>
<dbReference type="RefSeq" id="WP_310330771.1">
    <property type="nucleotide sequence ID" value="NZ_JAVDXV010000007.1"/>
</dbReference>
<evidence type="ECO:0000313" key="2">
    <source>
        <dbReference type="Proteomes" id="UP001180825"/>
    </source>
</evidence>
<dbReference type="SUPFAM" id="SSF81593">
    <property type="entry name" value="Nucleotidyltransferase substrate binding subunit/domain"/>
    <property type="match status" value="1"/>
</dbReference>
<keyword evidence="2" id="KW-1185">Reference proteome</keyword>
<dbReference type="Proteomes" id="UP001180825">
    <property type="component" value="Unassembled WGS sequence"/>
</dbReference>
<protein>
    <submittedName>
        <fullName evidence="1">HEPN domain-containing protein</fullName>
    </submittedName>
</protein>
<sequence length="158" mass="17472">MSTIRLHDDPSRTTPVGLARYATDFFRAAIAADDVLGKHAGYELIAPIPVMFLVGQAIELALKAYLLHKGVELKRLRQDFGHEIHRALRKAKELGLFDAVPLTPEDEATVELLNSLYASKQLQYIVTGAKTYPVFGPLEQVARKLVYGIGPVVGYQAR</sequence>
<reference evidence="1 2" key="1">
    <citation type="submission" date="2023-07" db="EMBL/GenBank/DDBJ databases">
        <title>Sorghum-associated microbial communities from plants grown in Nebraska, USA.</title>
        <authorList>
            <person name="Schachtman D."/>
        </authorList>
    </citation>
    <scope>NUCLEOTIDE SEQUENCE [LARGE SCALE GENOMIC DNA]</scope>
    <source>
        <strain evidence="1 2">BE316</strain>
    </source>
</reference>
<organism evidence="1 2">
    <name type="scientific">Roseateles asaccharophilus</name>
    <dbReference type="NCBI Taxonomy" id="582607"/>
    <lineage>
        <taxon>Bacteria</taxon>
        <taxon>Pseudomonadati</taxon>
        <taxon>Pseudomonadota</taxon>
        <taxon>Betaproteobacteria</taxon>
        <taxon>Burkholderiales</taxon>
        <taxon>Sphaerotilaceae</taxon>
        <taxon>Roseateles</taxon>
    </lineage>
</organism>